<gene>
    <name evidence="2" type="ORF">ISN26_07410</name>
</gene>
<name>A0A930XYH4_9GAMM</name>
<sequence length="253" mass="26467">MKTAGGSGGFTLVEIAIVLVVVGLLLGGILKGQEMINNAKVRSIADRQVSLKVAWHKFVDRFGGLPGDYELADSYIAGTEPGDGDGAIDENEAPLAFQHLTAAGYLRCAQCTQTRTSSGITPTAANSLVNNYGGVMSIWDDATHYAFPTAAHSHGVANTPRLMSHTGPRIPSNILAEVDRKIDDGVPNTGDMRFNRYDPTGAEEPAVAECTKTDAAGGTAGSLPKTSSAGANFWRPAQVTPPVYGNCGASIFI</sequence>
<comment type="caution">
    <text evidence="2">The sequence shown here is derived from an EMBL/GenBank/DDBJ whole genome shotgun (WGS) entry which is preliminary data.</text>
</comment>
<dbReference type="AlphaFoldDB" id="A0A930XYH4"/>
<feature type="transmembrane region" description="Helical" evidence="1">
    <location>
        <begin position="12"/>
        <end position="30"/>
    </location>
</feature>
<keyword evidence="1" id="KW-0472">Membrane</keyword>
<evidence type="ECO:0000256" key="1">
    <source>
        <dbReference type="SAM" id="Phobius"/>
    </source>
</evidence>
<reference evidence="2" key="1">
    <citation type="submission" date="2020-10" db="EMBL/GenBank/DDBJ databases">
        <title>An improved Amphimedon queenslandica hologenome assembly reveals how three proteobacterial symbionts can extend the metabolic phenotypic of their marine sponge host.</title>
        <authorList>
            <person name="Degnan B."/>
            <person name="Degnan S."/>
            <person name="Xiang X."/>
        </authorList>
    </citation>
    <scope>NUCLEOTIDE SEQUENCE</scope>
    <source>
        <strain evidence="2">AqS2</strain>
    </source>
</reference>
<dbReference type="SUPFAM" id="SSF54523">
    <property type="entry name" value="Pili subunits"/>
    <property type="match status" value="1"/>
</dbReference>
<dbReference type="InterPro" id="IPR045584">
    <property type="entry name" value="Pilin-like"/>
</dbReference>
<evidence type="ECO:0000313" key="2">
    <source>
        <dbReference type="EMBL" id="MBF2735878.1"/>
    </source>
</evidence>
<dbReference type="InterPro" id="IPR012902">
    <property type="entry name" value="N_methyl_site"/>
</dbReference>
<dbReference type="PROSITE" id="PS00409">
    <property type="entry name" value="PROKAR_NTER_METHYL"/>
    <property type="match status" value="1"/>
</dbReference>
<organism evidence="2 3">
    <name type="scientific">Candidatus Amphirhobacter heronislandensis</name>
    <dbReference type="NCBI Taxonomy" id="1732024"/>
    <lineage>
        <taxon>Bacteria</taxon>
        <taxon>Pseudomonadati</taxon>
        <taxon>Pseudomonadota</taxon>
        <taxon>Gammaproteobacteria</taxon>
        <taxon>Candidatus Tethybacterales</taxon>
        <taxon>Candidatus Tethybacteraceae</taxon>
        <taxon>Candidatus Amphirhobacter</taxon>
    </lineage>
</organism>
<keyword evidence="1" id="KW-1133">Transmembrane helix</keyword>
<dbReference type="EMBL" id="JADHEI010000053">
    <property type="protein sequence ID" value="MBF2735878.1"/>
    <property type="molecule type" value="Genomic_DNA"/>
</dbReference>
<accession>A0A930XYH4</accession>
<dbReference type="Proteomes" id="UP000604381">
    <property type="component" value="Unassembled WGS sequence"/>
</dbReference>
<dbReference type="NCBIfam" id="TIGR02532">
    <property type="entry name" value="IV_pilin_GFxxxE"/>
    <property type="match status" value="1"/>
</dbReference>
<proteinExistence type="predicted"/>
<keyword evidence="3" id="KW-1185">Reference proteome</keyword>
<keyword evidence="1" id="KW-0812">Transmembrane</keyword>
<evidence type="ECO:0000313" key="3">
    <source>
        <dbReference type="Proteomes" id="UP000604381"/>
    </source>
</evidence>
<protein>
    <submittedName>
        <fullName evidence="2">Prepilin-type N-terminal cleavage/methylation domain-containing protein</fullName>
    </submittedName>
</protein>